<dbReference type="Proteomes" id="UP001230188">
    <property type="component" value="Unassembled WGS sequence"/>
</dbReference>
<feature type="compositionally biased region" description="Basic and acidic residues" evidence="7">
    <location>
        <begin position="99"/>
        <end position="114"/>
    </location>
</feature>
<dbReference type="Pfam" id="PF03941">
    <property type="entry name" value="INCENP_ARK-bind"/>
    <property type="match status" value="1"/>
</dbReference>
<evidence type="ECO:0000256" key="4">
    <source>
        <dbReference type="ARBA" id="ARBA00022490"/>
    </source>
</evidence>
<keyword evidence="6" id="KW-0539">Nucleus</keyword>
<name>A0AAD7UKY0_9STRA</name>
<dbReference type="GO" id="GO:0005634">
    <property type="term" value="C:nucleus"/>
    <property type="evidence" value="ECO:0007669"/>
    <property type="project" value="UniProtKB-SubCell"/>
</dbReference>
<keyword evidence="10" id="KW-1185">Reference proteome</keyword>
<comment type="similarity">
    <text evidence="3">Belongs to the INCENP family.</text>
</comment>
<organism evidence="9 10">
    <name type="scientific">Chrysophaeum taylorii</name>
    <dbReference type="NCBI Taxonomy" id="2483200"/>
    <lineage>
        <taxon>Eukaryota</taxon>
        <taxon>Sar</taxon>
        <taxon>Stramenopiles</taxon>
        <taxon>Ochrophyta</taxon>
        <taxon>Pelagophyceae</taxon>
        <taxon>Pelagomonadales</taxon>
        <taxon>Pelagomonadaceae</taxon>
        <taxon>Chrysophaeum</taxon>
    </lineage>
</organism>
<evidence type="ECO:0000256" key="7">
    <source>
        <dbReference type="SAM" id="MobiDB-lite"/>
    </source>
</evidence>
<evidence type="ECO:0000256" key="5">
    <source>
        <dbReference type="ARBA" id="ARBA00023212"/>
    </source>
</evidence>
<evidence type="ECO:0000259" key="8">
    <source>
        <dbReference type="Pfam" id="PF03941"/>
    </source>
</evidence>
<dbReference type="InterPro" id="IPR005635">
    <property type="entry name" value="Inner_centromere_prot_ARK-bd"/>
</dbReference>
<evidence type="ECO:0000313" key="10">
    <source>
        <dbReference type="Proteomes" id="UP001230188"/>
    </source>
</evidence>
<feature type="compositionally biased region" description="Acidic residues" evidence="7">
    <location>
        <begin position="147"/>
        <end position="156"/>
    </location>
</feature>
<comment type="caution">
    <text evidence="9">The sequence shown here is derived from an EMBL/GenBank/DDBJ whole genome shotgun (WGS) entry which is preliminary data.</text>
</comment>
<keyword evidence="5" id="KW-0206">Cytoskeleton</keyword>
<evidence type="ECO:0000256" key="3">
    <source>
        <dbReference type="ARBA" id="ARBA00010042"/>
    </source>
</evidence>
<evidence type="ECO:0000256" key="6">
    <source>
        <dbReference type="ARBA" id="ARBA00023242"/>
    </source>
</evidence>
<gene>
    <name evidence="9" type="ORF">CTAYLR_007107</name>
</gene>
<comment type="subcellular location">
    <subcellularLocation>
        <location evidence="2">Cytoplasm</location>
        <location evidence="2">Cytoskeleton</location>
        <location evidence="2">Spindle</location>
    </subcellularLocation>
    <subcellularLocation>
        <location evidence="1">Nucleus</location>
    </subcellularLocation>
</comment>
<sequence length="371" mass="41246">MTIQSSSARPRPFRVRFEDNAGPLSRQPSFSVFGPAQGVENVGALGALVSERWKLPSEVVVRFRTNEGNMLAPSLPLARVCPACDGVLLDAVVQRVRRPPHDEDRATHLNERTRRPAAAHEPPRLSRRERLVSQDGGQLVVSTASDDTVDEEEDDSKEVVNYPMSDYSDDDEPLHEKPILPPHKAGCVPEWARRDSRSMLLRAAYEQAAIDPADIFGPQVQRTIDLFEVFGHDPGAKKTRKKRKLHHHHRASSSSCASVDDFEITCVAATDLPRVVDDDGGDHDKGPFIVAGFKYVVVMRGTETFGNLRRHYAKYNKCDQYRIAFKLDNDGPDIDLDSTPFCHDMVLGATIYVHRAASPRLVSSITSCNGD</sequence>
<reference evidence="9" key="1">
    <citation type="submission" date="2023-01" db="EMBL/GenBank/DDBJ databases">
        <title>Metagenome sequencing of chrysophaentin producing Chrysophaeum taylorii.</title>
        <authorList>
            <person name="Davison J."/>
            <person name="Bewley C."/>
        </authorList>
    </citation>
    <scope>NUCLEOTIDE SEQUENCE</scope>
    <source>
        <strain evidence="9">NIES-1699</strain>
    </source>
</reference>
<evidence type="ECO:0000256" key="2">
    <source>
        <dbReference type="ARBA" id="ARBA00004186"/>
    </source>
</evidence>
<proteinExistence type="inferred from homology"/>
<feature type="domain" description="Inner centromere protein ARK-binding" evidence="8">
    <location>
        <begin position="165"/>
        <end position="230"/>
    </location>
</feature>
<accession>A0AAD7UKY0</accession>
<keyword evidence="4" id="KW-0963">Cytoplasm</keyword>
<dbReference type="AlphaFoldDB" id="A0AAD7UKY0"/>
<protein>
    <recommendedName>
        <fullName evidence="8">Inner centromere protein ARK-binding domain-containing protein</fullName>
    </recommendedName>
</protein>
<dbReference type="GO" id="GO:0005819">
    <property type="term" value="C:spindle"/>
    <property type="evidence" value="ECO:0007669"/>
    <property type="project" value="UniProtKB-SubCell"/>
</dbReference>
<evidence type="ECO:0000313" key="9">
    <source>
        <dbReference type="EMBL" id="KAJ8610101.1"/>
    </source>
</evidence>
<feature type="compositionally biased region" description="Basic and acidic residues" evidence="7">
    <location>
        <begin position="121"/>
        <end position="132"/>
    </location>
</feature>
<feature type="region of interest" description="Disordered" evidence="7">
    <location>
        <begin position="99"/>
        <end position="163"/>
    </location>
</feature>
<dbReference type="EMBL" id="JAQMWT010000119">
    <property type="protein sequence ID" value="KAJ8610101.1"/>
    <property type="molecule type" value="Genomic_DNA"/>
</dbReference>
<evidence type="ECO:0000256" key="1">
    <source>
        <dbReference type="ARBA" id="ARBA00004123"/>
    </source>
</evidence>